<evidence type="ECO:0000313" key="2">
    <source>
        <dbReference type="Proteomes" id="UP000245870"/>
    </source>
</evidence>
<comment type="caution">
    <text evidence="1">The sequence shown here is derived from an EMBL/GenBank/DDBJ whole genome shotgun (WGS) entry which is preliminary data.</text>
</comment>
<name>A0A2U0U7X8_9BACT</name>
<dbReference type="EMBL" id="QENY01000009">
    <property type="protein sequence ID" value="PVX53755.1"/>
    <property type="molecule type" value="Genomic_DNA"/>
</dbReference>
<sequence>MGNSLIETIWHVGIYRQTKRKKNEKILTNGRLYFDYSQASKVMNENTAVLRVFCNVL</sequence>
<gene>
    <name evidence="1" type="ORF">C7379_10995</name>
</gene>
<keyword evidence="2" id="KW-1185">Reference proteome</keyword>
<dbReference type="AlphaFoldDB" id="A0A2U0U7X8"/>
<organism evidence="1 2">
    <name type="scientific">Hallella colorans</name>
    <dbReference type="NCBI Taxonomy" id="1703337"/>
    <lineage>
        <taxon>Bacteria</taxon>
        <taxon>Pseudomonadati</taxon>
        <taxon>Bacteroidota</taxon>
        <taxon>Bacteroidia</taxon>
        <taxon>Bacteroidales</taxon>
        <taxon>Prevotellaceae</taxon>
        <taxon>Hallella</taxon>
    </lineage>
</organism>
<dbReference type="Proteomes" id="UP000245870">
    <property type="component" value="Unassembled WGS sequence"/>
</dbReference>
<reference evidence="1 2" key="1">
    <citation type="submission" date="2018-05" db="EMBL/GenBank/DDBJ databases">
        <title>Genomic Encyclopedia of Type Strains, Phase IV (KMG-IV): sequencing the most valuable type-strain genomes for metagenomic binning, comparative biology and taxonomic classification.</title>
        <authorList>
            <person name="Goeker M."/>
        </authorList>
    </citation>
    <scope>NUCLEOTIDE SEQUENCE [LARGE SCALE GENOMIC DNA]</scope>
    <source>
        <strain evidence="1 2">DSM 100333</strain>
    </source>
</reference>
<evidence type="ECO:0000313" key="1">
    <source>
        <dbReference type="EMBL" id="PVX53755.1"/>
    </source>
</evidence>
<protein>
    <submittedName>
        <fullName evidence="1">Uncharacterized protein</fullName>
    </submittedName>
</protein>
<proteinExistence type="predicted"/>
<accession>A0A2U0U7X8</accession>